<comment type="caution">
    <text evidence="18">Lacks conserved residue(s) required for the propagation of feature annotation.</text>
</comment>
<evidence type="ECO:0000313" key="20">
    <source>
        <dbReference type="EMBL" id="AYA94447.1"/>
    </source>
</evidence>
<dbReference type="EMBL" id="MH777332">
    <property type="protein sequence ID" value="AYA94447.1"/>
    <property type="molecule type" value="Genomic_DNA"/>
</dbReference>
<comment type="subunit">
    <text evidence="18">Homodimer. Homooligomer. Interacts with host RB1; this interaction induces dissociation of RB1-E2F1 complex thereby disrupting RB1 activity. Interacts with host EP300; this interaction represses EP300 transcriptional activity. Interacts with protein E2; this interaction inhibits E7 oncogenic activity. Interacts with host TMEM173/STING; this interaction impairs the ability of TMEM173/STING to sense cytosolic DNA and promote the production of type I interferon (IFN-alpha and IFN-beta).</text>
</comment>
<evidence type="ECO:0000256" key="19">
    <source>
        <dbReference type="PIRNR" id="PIRNR003407"/>
    </source>
</evidence>
<dbReference type="GO" id="GO:0042025">
    <property type="term" value="C:host cell nucleus"/>
    <property type="evidence" value="ECO:0007669"/>
    <property type="project" value="UniProtKB-SubCell"/>
</dbReference>
<dbReference type="GO" id="GO:0019904">
    <property type="term" value="F:protein domain specific binding"/>
    <property type="evidence" value="ECO:0007669"/>
    <property type="project" value="UniProtKB-UniRule"/>
</dbReference>
<evidence type="ECO:0000256" key="14">
    <source>
        <dbReference type="ARBA" id="ARBA00023200"/>
    </source>
</evidence>
<evidence type="ECO:0000256" key="11">
    <source>
        <dbReference type="ARBA" id="ARBA00023125"/>
    </source>
</evidence>
<evidence type="ECO:0000256" key="6">
    <source>
        <dbReference type="ARBA" id="ARBA00022723"/>
    </source>
</evidence>
<comment type="subcellular location">
    <subcellularLocation>
        <location evidence="18">Host cytoplasm</location>
    </subcellularLocation>
    <subcellularLocation>
        <location evidence="18">Host nucleus</location>
    </subcellularLocation>
    <text evidence="18">Predominantly found in the host nucleus.</text>
</comment>
<accession>A0A385PK72</accession>
<organism evidence="20">
    <name type="scientific">Human papillomavirus</name>
    <dbReference type="NCBI Taxonomy" id="10566"/>
    <lineage>
        <taxon>Viruses</taxon>
        <taxon>Monodnaviria</taxon>
        <taxon>Shotokuvirae</taxon>
        <taxon>Cossaviricota</taxon>
        <taxon>Papovaviricetes</taxon>
        <taxon>Zurhausenvirales</taxon>
        <taxon>Papillomaviridae</taxon>
    </lineage>
</organism>
<evidence type="ECO:0000256" key="3">
    <source>
        <dbReference type="ARBA" id="ARBA00022562"/>
    </source>
</evidence>
<dbReference type="PIRSF" id="PIRSF003407">
    <property type="entry name" value="Papvi_E7"/>
    <property type="match status" value="1"/>
</dbReference>
<dbReference type="GO" id="GO:0052170">
    <property type="term" value="P:symbiont-mediated suppression of host innate immune response"/>
    <property type="evidence" value="ECO:0007669"/>
    <property type="project" value="UniProtKB-KW"/>
</dbReference>
<dbReference type="GO" id="GO:0030430">
    <property type="term" value="C:host cell cytoplasm"/>
    <property type="evidence" value="ECO:0007669"/>
    <property type="project" value="UniProtKB-SubCell"/>
</dbReference>
<comment type="function">
    <text evidence="19">E7 protein has both transforming and trans-activating activities.</text>
</comment>
<evidence type="ECO:0000256" key="8">
    <source>
        <dbReference type="ARBA" id="ARBA00022830"/>
    </source>
</evidence>
<keyword evidence="8 18" id="KW-1114">Inhibition of host interferon signaling pathway by virus</keyword>
<evidence type="ECO:0000256" key="10">
    <source>
        <dbReference type="ARBA" id="ARBA00023015"/>
    </source>
</evidence>
<dbReference type="GO" id="GO:0003677">
    <property type="term" value="F:DNA binding"/>
    <property type="evidence" value="ECO:0007669"/>
    <property type="project" value="UniProtKB-UniRule"/>
</dbReference>
<keyword evidence="17 18" id="KW-1078">G1/S host cell cycle checkpoint dysregulation by virus</keyword>
<evidence type="ECO:0000256" key="7">
    <source>
        <dbReference type="ARBA" id="ARBA00022771"/>
    </source>
</evidence>
<keyword evidence="4 18" id="KW-0945">Host-virus interaction</keyword>
<sequence length="98" mass="10935">MRGEQPDIRDVELNLESLILPENLLSNESLSPDTEGEEEEELFPYRIDTCCYTCGTGVRLCVVASNTAIRDLQQLLLVGLNLLCPGCSRQQFHHGRTG</sequence>
<evidence type="ECO:0000256" key="9">
    <source>
        <dbReference type="ARBA" id="ARBA00022833"/>
    </source>
</evidence>
<keyword evidence="15" id="KW-0922">Interferon antiviral system evasion</keyword>
<evidence type="ECO:0000256" key="1">
    <source>
        <dbReference type="ARBA" id="ARBA00022504"/>
    </source>
</evidence>
<evidence type="ECO:0000256" key="12">
    <source>
        <dbReference type="ARBA" id="ARBA00023159"/>
    </source>
</evidence>
<evidence type="ECO:0000256" key="5">
    <source>
        <dbReference type="ARBA" id="ARBA00022632"/>
    </source>
</evidence>
<reference evidence="20" key="1">
    <citation type="journal article" date="2018" name="Nat. Med.">
        <title>Expanded skin virome in DOCK8-deficient patients.</title>
        <authorList>
            <consortium name="NISC Comparative Sequencing Program"/>
            <person name="Tirosh O."/>
            <person name="Conlan S."/>
            <person name="Deming C."/>
            <person name="Lee-Lin S.Q."/>
            <person name="Huang X."/>
            <person name="Su H.C."/>
            <person name="Freeman A.F."/>
            <person name="Segre J.A."/>
            <person name="Kong H.H."/>
        </authorList>
    </citation>
    <scope>NUCLEOTIDE SEQUENCE</scope>
    <source>
        <strain evidence="20">HPV-mSK_190</strain>
    </source>
</reference>
<feature type="short sequence motif" description="Nuclear export signal" evidence="18">
    <location>
        <begin position="69"/>
        <end position="77"/>
    </location>
</feature>
<keyword evidence="6 18" id="KW-0479">Metal-binding</keyword>
<dbReference type="GO" id="GO:0039645">
    <property type="term" value="P:symbiont-mediated perturbation of host cell cycle G1/S transition checkpoint"/>
    <property type="evidence" value="ECO:0007669"/>
    <property type="project" value="UniProtKB-UniRule"/>
</dbReference>
<dbReference type="GO" id="GO:0008270">
    <property type="term" value="F:zinc ion binding"/>
    <property type="evidence" value="ECO:0007669"/>
    <property type="project" value="UniProtKB-KW"/>
</dbReference>
<dbReference type="Pfam" id="PF00527">
    <property type="entry name" value="E7"/>
    <property type="match status" value="1"/>
</dbReference>
<dbReference type="GO" id="GO:0003700">
    <property type="term" value="F:DNA-binding transcription factor activity"/>
    <property type="evidence" value="ECO:0007669"/>
    <property type="project" value="UniProtKB-UniRule"/>
</dbReference>
<name>A0A385PK72_9PAPI</name>
<keyword evidence="12 18" id="KW-0010">Activator</keyword>
<dbReference type="InterPro" id="IPR000148">
    <property type="entry name" value="Papilloma_E7"/>
</dbReference>
<evidence type="ECO:0000256" key="4">
    <source>
        <dbReference type="ARBA" id="ARBA00022581"/>
    </source>
</evidence>
<dbReference type="GO" id="GO:0006351">
    <property type="term" value="P:DNA-templated transcription"/>
    <property type="evidence" value="ECO:0007669"/>
    <property type="project" value="UniProtKB-UniRule"/>
</dbReference>
<evidence type="ECO:0000256" key="17">
    <source>
        <dbReference type="ARBA" id="ARBA00023309"/>
    </source>
</evidence>
<protein>
    <recommendedName>
        <fullName evidence="18 19">Protein E7</fullName>
    </recommendedName>
</protein>
<evidence type="ECO:0000256" key="15">
    <source>
        <dbReference type="ARBA" id="ARBA00023258"/>
    </source>
</evidence>
<dbReference type="HAMAP" id="MF_04004">
    <property type="entry name" value="PPV_E7"/>
    <property type="match status" value="1"/>
</dbReference>
<keyword evidence="1 18" id="KW-1121">Modulation of host cell cycle by virus</keyword>
<evidence type="ECO:0000256" key="16">
    <source>
        <dbReference type="ARBA" id="ARBA00023280"/>
    </source>
</evidence>
<keyword evidence="2 18" id="KW-0244">Early protein</keyword>
<keyword evidence="3 18" id="KW-1048">Host nucleus</keyword>
<keyword evidence="7 18" id="KW-0863">Zinc-finger</keyword>
<dbReference type="SUPFAM" id="SSF161234">
    <property type="entry name" value="E7 C-terminal domain-like"/>
    <property type="match status" value="1"/>
</dbReference>
<evidence type="ECO:0000256" key="18">
    <source>
        <dbReference type="HAMAP-Rule" id="MF_04004"/>
    </source>
</evidence>
<keyword evidence="11 18" id="KW-0238">DNA-binding</keyword>
<evidence type="ECO:0000256" key="13">
    <source>
        <dbReference type="ARBA" id="ARBA00023163"/>
    </source>
</evidence>
<evidence type="ECO:0000256" key="2">
    <source>
        <dbReference type="ARBA" id="ARBA00022518"/>
    </source>
</evidence>
<keyword evidence="13 18" id="KW-0804">Transcription</keyword>
<keyword evidence="9 18" id="KW-0862">Zinc</keyword>
<keyword evidence="5 18" id="KW-1090">Inhibition of host innate immune response by virus</keyword>
<dbReference type="GO" id="GO:0039502">
    <property type="term" value="P:symbiont-mediated suppression of host type I interferon-mediated signaling pathway"/>
    <property type="evidence" value="ECO:0007669"/>
    <property type="project" value="UniProtKB-UniRule"/>
</dbReference>
<comment type="domain">
    <text evidence="18">The E7 terminal domain is an intrinsically disordered domain, whose flexibility and conformational transitions confer target adaptability to the oncoprotein. It allows adaptation to a variety of protein targets and exposes the PEST degradation sequence that regulates its turnover in the cell.</text>
</comment>
<gene>
    <name evidence="18" type="primary">E7</name>
</gene>
<keyword evidence="16 18" id="KW-0899">Viral immunoevasion</keyword>
<proteinExistence type="inferred from homology"/>
<comment type="function">
    <text evidence="18">Plays a role in viral genome replication by driving entry of quiescent cells into the cell cycle. Stimulation of progression from G1 to S phase allows the virus to efficiently use the cellular DNA replicating machinery to achieve viral genome replication. E7 protein has both transforming and trans-activating activities. Induces the disassembly of the E2F1 transcription factor from RB1, with subsequent transcriptional activation of E2F1-regulated S-phase genes. Interferes with host histone deacetylation mediated by HDAC1 and HDAC2, leading to transcription activation. Plays also a role in the inhibition of both antiviral and antiproliferative functions of host interferon alpha. Interaction with host TMEM173/STING impairs the ability of TMEM173/STING to sense cytosolic DNA and promote the production of type I interferon (IFN-alpha and IFN-beta).</text>
</comment>
<keyword evidence="14 18" id="KW-1035">Host cytoplasm</keyword>
<keyword evidence="10 18" id="KW-0805">Transcription regulation</keyword>
<feature type="zinc finger region" evidence="18">
    <location>
        <begin position="51"/>
        <end position="87"/>
    </location>
</feature>
<dbReference type="Gene3D" id="3.30.160.330">
    <property type="match status" value="1"/>
</dbReference>
<comment type="similarity">
    <text evidence="18 19">Belongs to the papillomaviridae E7 protein family.</text>
</comment>
<comment type="PTM">
    <text evidence="18">Highly phosphorylated.</text>
</comment>